<comment type="caution">
    <text evidence="2">The sequence shown here is derived from an EMBL/GenBank/DDBJ whole genome shotgun (WGS) entry which is preliminary data.</text>
</comment>
<dbReference type="OrthoDB" id="2179558at2"/>
<evidence type="ECO:0000313" key="3">
    <source>
        <dbReference type="Proteomes" id="UP000256980"/>
    </source>
</evidence>
<gene>
    <name evidence="2" type="ORF">DFQ10_105277</name>
</gene>
<organism evidence="2 3">
    <name type="scientific">Winogradskyella eximia</name>
    <dbReference type="NCBI Taxonomy" id="262006"/>
    <lineage>
        <taxon>Bacteria</taxon>
        <taxon>Pseudomonadati</taxon>
        <taxon>Bacteroidota</taxon>
        <taxon>Flavobacteriia</taxon>
        <taxon>Flavobacteriales</taxon>
        <taxon>Flavobacteriaceae</taxon>
        <taxon>Winogradskyella</taxon>
    </lineage>
</organism>
<evidence type="ECO:0000313" key="2">
    <source>
        <dbReference type="EMBL" id="RED43677.1"/>
    </source>
</evidence>
<sequence>MKDIISVGFYLPTKEDDFIELKSNESLSDADLVIFCPNFDNARFSYGHNSSYRGKTSYNLDDSSRIVESAKHWNRELEAYLKCGKNLYILLSPKYEFYIDTGQRRTSGTGRNQKVTNIVDLFSNYKLLPFDLKVHNASGKKMVLQNDLVKSFYKSFEKELTFQAYLEPSDKYTELIKTKSLDKLLSIKFQEFEGEVIVLPYIETDRTDFYNEDDEWNADALKFGKKLIHSLIEIDKNLSSQEVKSPKPDWLNNEVFELEKAEKTKKLIQKNQSNIEKIRQENQQLESVLKAEESIKDLLFETGKPLEIAVIKALELLGFEAENFDNGVLELDQVITSPEKLRYIGECEGKDNKTIDISKFRQLLDSLNEDFEREEIKEKAFGLLFGNPKRLIPLNERKEFFTQKCINGAEREKIGLIKTVDLFFIAQYLRNNLDKEFQKNCRDAIYNGLGNIIKFPEVPKK</sequence>
<feature type="coiled-coil region" evidence="1">
    <location>
        <begin position="261"/>
        <end position="295"/>
    </location>
</feature>
<reference evidence="2 3" key="1">
    <citation type="submission" date="2018-07" db="EMBL/GenBank/DDBJ databases">
        <title>Genomic Encyclopedia of Type Strains, Phase III (KMG-III): the genomes of soil and plant-associated and newly described type strains.</title>
        <authorList>
            <person name="Whitman W."/>
        </authorList>
    </citation>
    <scope>NUCLEOTIDE SEQUENCE [LARGE SCALE GENOMIC DNA]</scope>
    <source>
        <strain evidence="2 3">CECT 7946</strain>
    </source>
</reference>
<dbReference type="AlphaFoldDB" id="A0A3D9H2D1"/>
<keyword evidence="3" id="KW-1185">Reference proteome</keyword>
<evidence type="ECO:0000256" key="1">
    <source>
        <dbReference type="SAM" id="Coils"/>
    </source>
</evidence>
<keyword evidence="1" id="KW-0175">Coiled coil</keyword>
<name>A0A3D9H2D1_9FLAO</name>
<dbReference type="Proteomes" id="UP000256980">
    <property type="component" value="Unassembled WGS sequence"/>
</dbReference>
<proteinExistence type="predicted"/>
<protein>
    <submittedName>
        <fullName evidence="2">Uncharacterized protein</fullName>
    </submittedName>
</protein>
<dbReference type="EMBL" id="QRDV01000005">
    <property type="protein sequence ID" value="RED43677.1"/>
    <property type="molecule type" value="Genomic_DNA"/>
</dbReference>
<accession>A0A3D9H2D1</accession>
<dbReference type="RefSeq" id="WP_115817767.1">
    <property type="nucleotide sequence ID" value="NZ_QRDV01000005.1"/>
</dbReference>